<organism evidence="1 2">
    <name type="scientific">Roseateles depolymerans</name>
    <dbReference type="NCBI Taxonomy" id="76731"/>
    <lineage>
        <taxon>Bacteria</taxon>
        <taxon>Pseudomonadati</taxon>
        <taxon>Pseudomonadota</taxon>
        <taxon>Betaproteobacteria</taxon>
        <taxon>Burkholderiales</taxon>
        <taxon>Sphaerotilaceae</taxon>
        <taxon>Roseateles</taxon>
    </lineage>
</organism>
<accession>A0A0U3DVJ8</accession>
<dbReference type="EMBL" id="CP013729">
    <property type="protein sequence ID" value="ALV04773.1"/>
    <property type="molecule type" value="Genomic_DNA"/>
</dbReference>
<dbReference type="AlphaFoldDB" id="A0A0U3DVJ8"/>
<name>A0A0U3DVJ8_9BURK</name>
<keyword evidence="2" id="KW-1185">Reference proteome</keyword>
<gene>
    <name evidence="1" type="ORF">RD2015_270</name>
</gene>
<protein>
    <submittedName>
        <fullName evidence="1">Uncharacterized protein</fullName>
    </submittedName>
</protein>
<reference evidence="1 2" key="1">
    <citation type="submission" date="2015-12" db="EMBL/GenBank/DDBJ databases">
        <title>Complete genome of Roseateles depolymerans KCTC 42856.</title>
        <authorList>
            <person name="Kim K.M."/>
        </authorList>
    </citation>
    <scope>NUCLEOTIDE SEQUENCE [LARGE SCALE GENOMIC DNA]</scope>
    <source>
        <strain evidence="1 2">KCTC 42856</strain>
    </source>
</reference>
<dbReference type="Proteomes" id="UP000060699">
    <property type="component" value="Chromosome"/>
</dbReference>
<dbReference type="RefSeq" id="WP_083525977.1">
    <property type="nucleotide sequence ID" value="NZ_CP013729.1"/>
</dbReference>
<dbReference type="KEGG" id="rdp:RD2015_270"/>
<sequence length="76" mass="8484">MISMTPTALASRRPELRERILETVDLLNRRLASKIASDDIDDYVALHWLEWNGGGLRLTTTGENVCNQMRSSLGGP</sequence>
<evidence type="ECO:0000313" key="2">
    <source>
        <dbReference type="Proteomes" id="UP000060699"/>
    </source>
</evidence>
<evidence type="ECO:0000313" key="1">
    <source>
        <dbReference type="EMBL" id="ALV04773.1"/>
    </source>
</evidence>
<proteinExistence type="predicted"/>